<evidence type="ECO:0000256" key="9">
    <source>
        <dbReference type="ARBA" id="ARBA00022968"/>
    </source>
</evidence>
<dbReference type="InterPro" id="IPR012341">
    <property type="entry name" value="6hp_glycosidase-like_sf"/>
</dbReference>
<dbReference type="AlphaFoldDB" id="A0A1X7VIX6"/>
<keyword evidence="9" id="KW-0735">Signal-anchor</keyword>
<keyword evidence="13 19" id="KW-1015">Disulfide bond</keyword>
<reference evidence="22" key="2">
    <citation type="submission" date="2017-05" db="UniProtKB">
        <authorList>
            <consortium name="EnsemblMetazoa"/>
        </authorList>
    </citation>
    <scope>IDENTIFICATION</scope>
</reference>
<dbReference type="SUPFAM" id="SSF48225">
    <property type="entry name" value="Seven-hairpin glycosidases"/>
    <property type="match status" value="1"/>
</dbReference>
<keyword evidence="5" id="KW-0812">Transmembrane</keyword>
<evidence type="ECO:0000256" key="4">
    <source>
        <dbReference type="ARBA" id="ARBA00007658"/>
    </source>
</evidence>
<dbReference type="PANTHER" id="PTHR11742:SF6">
    <property type="entry name" value="MANNOSYL-OLIGOSACCHARIDE ALPHA-1,2-MANNOSIDASE IA-RELATED"/>
    <property type="match status" value="1"/>
</dbReference>
<evidence type="ECO:0000256" key="17">
    <source>
        <dbReference type="ARBA" id="ARBA00048605"/>
    </source>
</evidence>
<dbReference type="OrthoDB" id="8118055at2759"/>
<reference evidence="23" key="1">
    <citation type="journal article" date="2010" name="Nature">
        <title>The Amphimedon queenslandica genome and the evolution of animal complexity.</title>
        <authorList>
            <person name="Srivastava M."/>
            <person name="Simakov O."/>
            <person name="Chapman J."/>
            <person name="Fahey B."/>
            <person name="Gauthier M.E."/>
            <person name="Mitros T."/>
            <person name="Richards G.S."/>
            <person name="Conaco C."/>
            <person name="Dacre M."/>
            <person name="Hellsten U."/>
            <person name="Larroux C."/>
            <person name="Putnam N.H."/>
            <person name="Stanke M."/>
            <person name="Adamska M."/>
            <person name="Darling A."/>
            <person name="Degnan S.M."/>
            <person name="Oakley T.H."/>
            <person name="Plachetzki D.C."/>
            <person name="Zhai Y."/>
            <person name="Adamski M."/>
            <person name="Calcino A."/>
            <person name="Cummins S.F."/>
            <person name="Goodstein D.M."/>
            <person name="Harris C."/>
            <person name="Jackson D.J."/>
            <person name="Leys S.P."/>
            <person name="Shu S."/>
            <person name="Woodcroft B.J."/>
            <person name="Vervoort M."/>
            <person name="Kosik K.S."/>
            <person name="Manning G."/>
            <person name="Degnan B.M."/>
            <person name="Rokhsar D.S."/>
        </authorList>
    </citation>
    <scope>NUCLEOTIDE SEQUENCE [LARGE SCALE GENOMIC DNA]</scope>
</reference>
<feature type="binding site" evidence="18">
    <location>
        <position position="526"/>
    </location>
    <ligand>
        <name>Ca(2+)</name>
        <dbReference type="ChEBI" id="CHEBI:29108"/>
    </ligand>
</feature>
<evidence type="ECO:0000256" key="2">
    <source>
        <dbReference type="ARBA" id="ARBA00004323"/>
    </source>
</evidence>
<evidence type="ECO:0000256" key="12">
    <source>
        <dbReference type="ARBA" id="ARBA00023136"/>
    </source>
</evidence>
<keyword evidence="6 18" id="KW-0479">Metal-binding</keyword>
<dbReference type="KEGG" id="aqu:100631604"/>
<evidence type="ECO:0000256" key="16">
    <source>
        <dbReference type="ARBA" id="ARBA00047669"/>
    </source>
</evidence>
<proteinExistence type="inferred from homology"/>
<evidence type="ECO:0000256" key="10">
    <source>
        <dbReference type="ARBA" id="ARBA00022989"/>
    </source>
</evidence>
<dbReference type="GO" id="GO:0005783">
    <property type="term" value="C:endoplasmic reticulum"/>
    <property type="evidence" value="ECO:0007669"/>
    <property type="project" value="TreeGrafter"/>
</dbReference>
<accession>A0A1X7VIX6</accession>
<feature type="chain" id="PRO_5010871314" description="alpha-1,2-Mannosidase" evidence="21">
    <location>
        <begin position="29"/>
        <end position="537"/>
    </location>
</feature>
<keyword evidence="11" id="KW-0333">Golgi apparatus</keyword>
<dbReference type="Gene3D" id="1.50.10.10">
    <property type="match status" value="1"/>
</dbReference>
<evidence type="ECO:0000256" key="21">
    <source>
        <dbReference type="SAM" id="SignalP"/>
    </source>
</evidence>
<feature type="signal peptide" evidence="21">
    <location>
        <begin position="1"/>
        <end position="28"/>
    </location>
</feature>
<keyword evidence="23" id="KW-1185">Reference proteome</keyword>
<keyword evidence="12" id="KW-0472">Membrane</keyword>
<comment type="similarity">
    <text evidence="4 20">Belongs to the glycosyl hydrolase 47 family.</text>
</comment>
<evidence type="ECO:0000313" key="23">
    <source>
        <dbReference type="Proteomes" id="UP000007879"/>
    </source>
</evidence>
<dbReference type="InterPro" id="IPR001382">
    <property type="entry name" value="Glyco_hydro_47"/>
</dbReference>
<evidence type="ECO:0000256" key="3">
    <source>
        <dbReference type="ARBA" id="ARBA00004922"/>
    </source>
</evidence>
<evidence type="ECO:0000256" key="8">
    <source>
        <dbReference type="ARBA" id="ARBA00022837"/>
    </source>
</evidence>
<dbReference type="GO" id="GO:0005975">
    <property type="term" value="P:carbohydrate metabolic process"/>
    <property type="evidence" value="ECO:0007669"/>
    <property type="project" value="InterPro"/>
</dbReference>
<dbReference type="PANTHER" id="PTHR11742">
    <property type="entry name" value="MANNOSYL-OLIGOSACCHARIDE ALPHA-1,2-MANNOSIDASE-RELATED"/>
    <property type="match status" value="1"/>
</dbReference>
<evidence type="ECO:0000256" key="7">
    <source>
        <dbReference type="ARBA" id="ARBA00022801"/>
    </source>
</evidence>
<evidence type="ECO:0000256" key="19">
    <source>
        <dbReference type="PIRSR" id="PIRSR601382-3"/>
    </source>
</evidence>
<dbReference type="STRING" id="400682.A0A1X7VIX6"/>
<dbReference type="Pfam" id="PF01532">
    <property type="entry name" value="Glyco_hydro_47"/>
    <property type="match status" value="1"/>
</dbReference>
<evidence type="ECO:0000256" key="20">
    <source>
        <dbReference type="RuleBase" id="RU361193"/>
    </source>
</evidence>
<feature type="disulfide bond" evidence="19">
    <location>
        <begin position="372"/>
        <end position="404"/>
    </location>
</feature>
<dbReference type="FunCoup" id="A0A1X7VIX6">
    <property type="interactions" value="239"/>
</dbReference>
<evidence type="ECO:0000256" key="11">
    <source>
        <dbReference type="ARBA" id="ARBA00023034"/>
    </source>
</evidence>
<keyword evidence="10" id="KW-1133">Transmembrane helix</keyword>
<sequence length="537" mass="61602">MKKKRAFLLSLFLFFLLAAVYYIVTLQASDDTEFDSRSLPASSVVPNTASTTAEEYRRVANGTEGPTLEISTRSLETRETEDKLTIERQQQVKNMIKHAWDGYEKYAMGQNELKPISRTHNSRSMFSSSPIGATLVDSLDTLYVAGLMDEYNRAKKWVKDHFDISQVSSGLSFFEVNIRFIGGFISAYQLTGEEVFKDKAIEVAKRFNPAFNTQSGLPKPIVKMKTGETEFWGWIPGQCSLLSELGTLHLEYQSLSYLSNDKSYLEKVLRIRNKLRAVRSSEGFYYTMFSIQSGHWCNRHVSLGAYSDSFYEYLLKVWLLTNKEDTESKDMFYEAIDALDTRMFEFVSEKKLFVISDLRNGQRDGKMQHLACFAGGMFALASVHATNGKSQHYMDIAKNITRTCHESYVSSVTKLGPDIFGIGSSGKVNNVNPKYILRPETVESYFYLWRLTRDPMYREWGWELVQALEKYCKVSTGGYTGLRNVNSPDSRDDEQQTFFLSETLKYLYLLFSDDKVVSLDEWVFNTEGHPLRIINQK</sequence>
<dbReference type="InParanoid" id="A0A1X7VIX6"/>
<comment type="cofactor">
    <cofactor evidence="1 18">
        <name>Ca(2+)</name>
        <dbReference type="ChEBI" id="CHEBI:29108"/>
    </cofactor>
</comment>
<dbReference type="Proteomes" id="UP000007879">
    <property type="component" value="Unassembled WGS sequence"/>
</dbReference>
<keyword evidence="7 20" id="KW-0378">Hydrolase</keyword>
<keyword evidence="21" id="KW-0732">Signal</keyword>
<dbReference type="GO" id="GO:0004571">
    <property type="term" value="F:mannosyl-oligosaccharide 1,2-alpha-mannosidase activity"/>
    <property type="evidence" value="ECO:0007669"/>
    <property type="project" value="UniProtKB-EC"/>
</dbReference>
<evidence type="ECO:0000313" key="22">
    <source>
        <dbReference type="EnsemblMetazoa" id="Aqu2.1.39992_001"/>
    </source>
</evidence>
<evidence type="ECO:0000256" key="5">
    <source>
        <dbReference type="ARBA" id="ARBA00022692"/>
    </source>
</evidence>
<dbReference type="EnsemblMetazoa" id="Aqu2.1.39992_001">
    <property type="protein sequence ID" value="Aqu2.1.39992_001"/>
    <property type="gene ID" value="Aqu2.1.39992"/>
</dbReference>
<evidence type="ECO:0000256" key="15">
    <source>
        <dbReference type="ARBA" id="ARBA00023295"/>
    </source>
</evidence>
<comment type="catalytic activity">
    <reaction evidence="17">
        <text>N(4)-(alpha-D-Man-(1-&gt;2)-alpha-D-Man-(1-&gt;2)-alpha-D-Man-(1-&gt;3)-[alpha-D-Man-(1-&gt;2)-alpha-D-Man-(1-&gt;3)-[alpha-D-Man-(1-&gt;2)-alpha-D-Man-(1-&gt;6)]-alpha-D-Man-(1-&gt;6)]-beta-D-Man-(1-&gt;4)-beta-D-GlcNAc-(1-&gt;4)-beta-D-GlcNAc)-L-asparaginyl-[protein] (N-glucan mannose isomer 9A1,2,3B1,2,3) + 4 H2O = N(4)-(alpha-D-Man-(1-&gt;3)-[alpha-D-Man-(1-&gt;3)-[alpha-D-Man-(1-&gt;6)]-alpha-D-Man-(1-&gt;6)]-beta-D-Man-(1-&gt;4)-beta-D-GlcNAc-(1-&gt;4)-beta-D-GlcNAc)-L-asparaginyl-[protein] (N-glucan mannose isomer 5A1,2) + 4 beta-D-mannose</text>
        <dbReference type="Rhea" id="RHEA:56008"/>
        <dbReference type="Rhea" id="RHEA-COMP:14356"/>
        <dbReference type="Rhea" id="RHEA-COMP:14367"/>
        <dbReference type="ChEBI" id="CHEBI:15377"/>
        <dbReference type="ChEBI" id="CHEBI:28563"/>
        <dbReference type="ChEBI" id="CHEBI:59087"/>
        <dbReference type="ChEBI" id="CHEBI:139493"/>
        <dbReference type="EC" id="3.2.1.113"/>
    </reaction>
</comment>
<dbReference type="GO" id="GO:0006491">
    <property type="term" value="P:N-glycan processing"/>
    <property type="evidence" value="ECO:0007669"/>
    <property type="project" value="UniProtKB-ARBA"/>
</dbReference>
<dbReference type="InterPro" id="IPR050749">
    <property type="entry name" value="Glycosyl_Hydrolase_47"/>
</dbReference>
<evidence type="ECO:0000256" key="1">
    <source>
        <dbReference type="ARBA" id="ARBA00001913"/>
    </source>
</evidence>
<organism evidence="22">
    <name type="scientific">Amphimedon queenslandica</name>
    <name type="common">Sponge</name>
    <dbReference type="NCBI Taxonomy" id="400682"/>
    <lineage>
        <taxon>Eukaryota</taxon>
        <taxon>Metazoa</taxon>
        <taxon>Porifera</taxon>
        <taxon>Demospongiae</taxon>
        <taxon>Heteroscleromorpha</taxon>
        <taxon>Haplosclerida</taxon>
        <taxon>Niphatidae</taxon>
        <taxon>Amphimedon</taxon>
    </lineage>
</organism>
<keyword evidence="15 20" id="KW-0326">Glycosidase</keyword>
<dbReference type="InterPro" id="IPR036026">
    <property type="entry name" value="Seven-hairpin_glycosidases"/>
</dbReference>
<protein>
    <recommendedName>
        <fullName evidence="20">alpha-1,2-Mannosidase</fullName>
        <ecNumber evidence="20">3.2.1.-</ecNumber>
    </recommendedName>
</protein>
<dbReference type="GO" id="GO:0005509">
    <property type="term" value="F:calcium ion binding"/>
    <property type="evidence" value="ECO:0007669"/>
    <property type="project" value="InterPro"/>
</dbReference>
<comment type="subcellular location">
    <subcellularLocation>
        <location evidence="2">Golgi apparatus membrane</location>
        <topology evidence="2">Single-pass type II membrane protein</topology>
    </subcellularLocation>
</comment>
<keyword evidence="14" id="KW-0325">Glycoprotein</keyword>
<name>A0A1X7VIX6_AMPQE</name>
<dbReference type="FunFam" id="1.50.10.10:FF:000017">
    <property type="entry name" value="alpha-1,2-Mannosidase"/>
    <property type="match status" value="1"/>
</dbReference>
<evidence type="ECO:0000256" key="13">
    <source>
        <dbReference type="ARBA" id="ARBA00023157"/>
    </source>
</evidence>
<comment type="pathway">
    <text evidence="3">Protein modification; protein glycosylation.</text>
</comment>
<dbReference type="eggNOG" id="KOG2204">
    <property type="taxonomic scope" value="Eukaryota"/>
</dbReference>
<dbReference type="EnsemblMetazoa" id="XM_011411811.2">
    <property type="protein sequence ID" value="XP_011410113.1"/>
    <property type="gene ID" value="LOC100631604"/>
</dbReference>
<gene>
    <name evidence="22" type="primary">100631604</name>
</gene>
<evidence type="ECO:0000256" key="14">
    <source>
        <dbReference type="ARBA" id="ARBA00023180"/>
    </source>
</evidence>
<evidence type="ECO:0000256" key="6">
    <source>
        <dbReference type="ARBA" id="ARBA00022723"/>
    </source>
</evidence>
<keyword evidence="8 18" id="KW-0106">Calcium</keyword>
<evidence type="ECO:0000256" key="18">
    <source>
        <dbReference type="PIRSR" id="PIRSR601382-2"/>
    </source>
</evidence>
<dbReference type="EC" id="3.2.1.-" evidence="20"/>
<comment type="catalytic activity">
    <reaction evidence="16">
        <text>N(4)-(alpha-D-Man-(1-&gt;2)-alpha-D-Man-(1-&gt;2)-alpha-D-Man-(1-&gt;3)-[alpha-D-Man-(1-&gt;3)-[alpha-D-Man-(1-&gt;2)-alpha-D-Man-(1-&gt;6)]-alpha-D-Man-(1-&gt;6)]-beta-D-Man-(1-&gt;4)-beta-D-GlcNAc-(1-&gt;4)-beta-D-GlcNAc)-L-asparaginyl-[protein] (N-glucan mannose isomer 8A1,2,3B1,3) + 3 H2O = N(4)-(alpha-D-Man-(1-&gt;3)-[alpha-D-Man-(1-&gt;3)-[alpha-D-Man-(1-&gt;6)]-alpha-D-Man-(1-&gt;6)]-beta-D-Man-(1-&gt;4)-beta-D-GlcNAc-(1-&gt;4)-beta-D-GlcNAc)-L-asparaginyl-[protein] (N-glucan mannose isomer 5A1,2) + 3 beta-D-mannose</text>
        <dbReference type="Rhea" id="RHEA:56028"/>
        <dbReference type="Rhea" id="RHEA-COMP:14358"/>
        <dbReference type="Rhea" id="RHEA-COMP:14367"/>
        <dbReference type="ChEBI" id="CHEBI:15377"/>
        <dbReference type="ChEBI" id="CHEBI:28563"/>
        <dbReference type="ChEBI" id="CHEBI:59087"/>
        <dbReference type="ChEBI" id="CHEBI:60628"/>
        <dbReference type="EC" id="3.2.1.113"/>
    </reaction>
</comment>
<dbReference type="GO" id="GO:0000139">
    <property type="term" value="C:Golgi membrane"/>
    <property type="evidence" value="ECO:0007669"/>
    <property type="project" value="UniProtKB-SubCell"/>
</dbReference>
<dbReference type="PRINTS" id="PR00747">
    <property type="entry name" value="GLYHDRLASE47"/>
</dbReference>